<feature type="domain" description="Major facilitator superfamily (MFS) profile" evidence="7">
    <location>
        <begin position="56"/>
        <end position="489"/>
    </location>
</feature>
<organism evidence="8 9">
    <name type="scientific">Aspergillus pseudotamarii</name>
    <dbReference type="NCBI Taxonomy" id="132259"/>
    <lineage>
        <taxon>Eukaryota</taxon>
        <taxon>Fungi</taxon>
        <taxon>Dikarya</taxon>
        <taxon>Ascomycota</taxon>
        <taxon>Pezizomycotina</taxon>
        <taxon>Eurotiomycetes</taxon>
        <taxon>Eurotiomycetidae</taxon>
        <taxon>Eurotiales</taxon>
        <taxon>Aspergillaceae</taxon>
        <taxon>Aspergillus</taxon>
        <taxon>Aspergillus subgen. Circumdati</taxon>
    </lineage>
</organism>
<name>A0A5N6SU26_ASPPS</name>
<dbReference type="AlphaFoldDB" id="A0A5N6SU26"/>
<proteinExistence type="predicted"/>
<feature type="transmembrane region" description="Helical" evidence="6">
    <location>
        <begin position="368"/>
        <end position="387"/>
    </location>
</feature>
<dbReference type="GO" id="GO:0005886">
    <property type="term" value="C:plasma membrane"/>
    <property type="evidence" value="ECO:0007669"/>
    <property type="project" value="TreeGrafter"/>
</dbReference>
<evidence type="ECO:0000259" key="7">
    <source>
        <dbReference type="PROSITE" id="PS50850"/>
    </source>
</evidence>
<dbReference type="Proteomes" id="UP000325672">
    <property type="component" value="Unassembled WGS sequence"/>
</dbReference>
<sequence length="496" mass="54717">MSEAPPEKSAVSYSITPGTQSEKNNDDAPELQAILVDFDDEFPHPNQWPFTRRWAITVLITLLNVLVNLSTTIVAPSLDKICAELKMDPNIEGPLTISAYVLMLALGPLLLAPFSELWGRVPLIHAGNLVYAVFNLACGFAQNRAQLVAFRVLSGFGSGASPVVGIGMISDLFPAEQRGKGLAVLNMAFILATPIGAIVGGFTSYSASWRYDFYATSAVSGVLIMISALVFRETYPPVVLGRRKQQLLKNDPSHGIYRTPYDNDHHTLAALYYKTLIRPVQFLTTQPIIQLLSLYAAIMYGTTYLIFSTFPTLWEKHYGEPKDLASLHFIAPGIGYFIGIQIGMFTADRIYLALKRRNHDEGRPEFRLPLLAVSAVCAPPALFWYGWTAEAKLHWSVPNVAIVFLMCGCTIVFQCVTAYYIDAFPLYAASASGSSFLLRGLCAFGFPLFGPSMYEHLGYGWGNSLLGFLALAVAVPVPLVLWFYGERLRRVSSYTM</sequence>
<dbReference type="PANTHER" id="PTHR23502">
    <property type="entry name" value="MAJOR FACILITATOR SUPERFAMILY"/>
    <property type="match status" value="1"/>
</dbReference>
<dbReference type="GeneID" id="43646548"/>
<feature type="transmembrane region" description="Helical" evidence="6">
    <location>
        <begin position="95"/>
        <end position="114"/>
    </location>
</feature>
<feature type="transmembrane region" description="Helical" evidence="6">
    <location>
        <begin position="54"/>
        <end position="75"/>
    </location>
</feature>
<feature type="transmembrane region" description="Helical" evidence="6">
    <location>
        <begin position="461"/>
        <end position="484"/>
    </location>
</feature>
<feature type="transmembrane region" description="Helical" evidence="6">
    <location>
        <begin position="121"/>
        <end position="142"/>
    </location>
</feature>
<evidence type="ECO:0000256" key="1">
    <source>
        <dbReference type="ARBA" id="ARBA00004141"/>
    </source>
</evidence>
<accession>A0A5N6SU26</accession>
<feature type="transmembrane region" description="Helical" evidence="6">
    <location>
        <begin position="399"/>
        <end position="421"/>
    </location>
</feature>
<dbReference type="RefSeq" id="XP_031912707.1">
    <property type="nucleotide sequence ID" value="XM_032062338.1"/>
</dbReference>
<evidence type="ECO:0000256" key="6">
    <source>
        <dbReference type="SAM" id="Phobius"/>
    </source>
</evidence>
<dbReference type="InterPro" id="IPR011701">
    <property type="entry name" value="MFS"/>
</dbReference>
<feature type="transmembrane region" description="Helical" evidence="6">
    <location>
        <begin position="428"/>
        <end position="449"/>
    </location>
</feature>
<protein>
    <submittedName>
        <fullName evidence="8">Major facilitator superfamily domain-containing protein</fullName>
    </submittedName>
</protein>
<evidence type="ECO:0000256" key="5">
    <source>
        <dbReference type="SAM" id="MobiDB-lite"/>
    </source>
</evidence>
<feature type="transmembrane region" description="Helical" evidence="6">
    <location>
        <begin position="327"/>
        <end position="347"/>
    </location>
</feature>
<keyword evidence="2 6" id="KW-0812">Transmembrane</keyword>
<dbReference type="EMBL" id="ML743583">
    <property type="protein sequence ID" value="KAE8136644.1"/>
    <property type="molecule type" value="Genomic_DNA"/>
</dbReference>
<feature type="transmembrane region" description="Helical" evidence="6">
    <location>
        <begin position="182"/>
        <end position="207"/>
    </location>
</feature>
<keyword evidence="4 6" id="KW-0472">Membrane</keyword>
<dbReference type="PANTHER" id="PTHR23502:SF60">
    <property type="entry name" value="MAJOR FACILITATOR SUPERFAMILY (MFS) PROFILE DOMAIN-CONTAINING PROTEIN-RELATED"/>
    <property type="match status" value="1"/>
</dbReference>
<feature type="compositionally biased region" description="Polar residues" evidence="5">
    <location>
        <begin position="11"/>
        <end position="22"/>
    </location>
</feature>
<reference evidence="8 9" key="1">
    <citation type="submission" date="2019-04" db="EMBL/GenBank/DDBJ databases">
        <title>Friends and foes A comparative genomics study of 23 Aspergillus species from section Flavi.</title>
        <authorList>
            <consortium name="DOE Joint Genome Institute"/>
            <person name="Kjaerbolling I."/>
            <person name="Vesth T."/>
            <person name="Frisvad J.C."/>
            <person name="Nybo J.L."/>
            <person name="Theobald S."/>
            <person name="Kildgaard S."/>
            <person name="Isbrandt T."/>
            <person name="Kuo A."/>
            <person name="Sato A."/>
            <person name="Lyhne E.K."/>
            <person name="Kogle M.E."/>
            <person name="Wiebenga A."/>
            <person name="Kun R.S."/>
            <person name="Lubbers R.J."/>
            <person name="Makela M.R."/>
            <person name="Barry K."/>
            <person name="Chovatia M."/>
            <person name="Clum A."/>
            <person name="Daum C."/>
            <person name="Haridas S."/>
            <person name="He G."/>
            <person name="LaButti K."/>
            <person name="Lipzen A."/>
            <person name="Mondo S."/>
            <person name="Riley R."/>
            <person name="Salamov A."/>
            <person name="Simmons B.A."/>
            <person name="Magnuson J.K."/>
            <person name="Henrissat B."/>
            <person name="Mortensen U.H."/>
            <person name="Larsen T.O."/>
            <person name="Devries R.P."/>
            <person name="Grigoriev I.V."/>
            <person name="Machida M."/>
            <person name="Baker S.E."/>
            <person name="Andersen M.R."/>
        </authorList>
    </citation>
    <scope>NUCLEOTIDE SEQUENCE [LARGE SCALE GENOMIC DNA]</scope>
    <source>
        <strain evidence="8 9">CBS 117625</strain>
    </source>
</reference>
<dbReference type="Pfam" id="PF07690">
    <property type="entry name" value="MFS_1"/>
    <property type="match status" value="1"/>
</dbReference>
<comment type="subcellular location">
    <subcellularLocation>
        <location evidence="1">Membrane</location>
        <topology evidence="1">Multi-pass membrane protein</topology>
    </subcellularLocation>
</comment>
<dbReference type="Gene3D" id="1.20.1250.20">
    <property type="entry name" value="MFS general substrate transporter like domains"/>
    <property type="match status" value="1"/>
</dbReference>
<dbReference type="OrthoDB" id="6770063at2759"/>
<gene>
    <name evidence="8" type="ORF">BDV38DRAFT_293804</name>
</gene>
<dbReference type="SUPFAM" id="SSF103473">
    <property type="entry name" value="MFS general substrate transporter"/>
    <property type="match status" value="1"/>
</dbReference>
<evidence type="ECO:0000256" key="4">
    <source>
        <dbReference type="ARBA" id="ARBA00023136"/>
    </source>
</evidence>
<feature type="region of interest" description="Disordered" evidence="5">
    <location>
        <begin position="1"/>
        <end position="26"/>
    </location>
</feature>
<dbReference type="InterPro" id="IPR020846">
    <property type="entry name" value="MFS_dom"/>
</dbReference>
<evidence type="ECO:0000313" key="9">
    <source>
        <dbReference type="Proteomes" id="UP000325672"/>
    </source>
</evidence>
<keyword evidence="3 6" id="KW-1133">Transmembrane helix</keyword>
<evidence type="ECO:0000256" key="3">
    <source>
        <dbReference type="ARBA" id="ARBA00022989"/>
    </source>
</evidence>
<feature type="transmembrane region" description="Helical" evidence="6">
    <location>
        <begin position="148"/>
        <end position="170"/>
    </location>
</feature>
<dbReference type="InterPro" id="IPR036259">
    <property type="entry name" value="MFS_trans_sf"/>
</dbReference>
<evidence type="ECO:0000256" key="2">
    <source>
        <dbReference type="ARBA" id="ARBA00022692"/>
    </source>
</evidence>
<dbReference type="GO" id="GO:0022857">
    <property type="term" value="F:transmembrane transporter activity"/>
    <property type="evidence" value="ECO:0007669"/>
    <property type="project" value="InterPro"/>
</dbReference>
<feature type="transmembrane region" description="Helical" evidence="6">
    <location>
        <begin position="288"/>
        <end position="307"/>
    </location>
</feature>
<keyword evidence="9" id="KW-1185">Reference proteome</keyword>
<evidence type="ECO:0000313" key="8">
    <source>
        <dbReference type="EMBL" id="KAE8136644.1"/>
    </source>
</evidence>
<dbReference type="PROSITE" id="PS50850">
    <property type="entry name" value="MFS"/>
    <property type="match status" value="1"/>
</dbReference>